<reference evidence="11" key="1">
    <citation type="journal article" date="2019" name="Int. J. Syst. Evol. Microbiol.">
        <title>The Global Catalogue of Microorganisms (GCM) 10K type strain sequencing project: providing services to taxonomists for standard genome sequencing and annotation.</title>
        <authorList>
            <consortium name="The Broad Institute Genomics Platform"/>
            <consortium name="The Broad Institute Genome Sequencing Center for Infectious Disease"/>
            <person name="Wu L."/>
            <person name="Ma J."/>
        </authorList>
    </citation>
    <scope>NUCLEOTIDE SEQUENCE [LARGE SCALE GENOMIC DNA]</scope>
    <source>
        <strain evidence="11">CCUG 62114</strain>
    </source>
</reference>
<dbReference type="InterPro" id="IPR001106">
    <property type="entry name" value="Aromatic_Lyase"/>
</dbReference>
<dbReference type="RefSeq" id="WP_377712596.1">
    <property type="nucleotide sequence ID" value="NZ_JBHTJM010000002.1"/>
</dbReference>
<comment type="pathway">
    <text evidence="1 8">Amino-acid degradation; L-histidine degradation into L-glutamate; N-formimidoyl-L-glutamate from L-histidine: step 1/3.</text>
</comment>
<dbReference type="InterPro" id="IPR024083">
    <property type="entry name" value="Fumarase/histidase_N"/>
</dbReference>
<comment type="catalytic activity">
    <reaction evidence="5 8">
        <text>L-histidine = trans-urocanate + NH4(+)</text>
        <dbReference type="Rhea" id="RHEA:21232"/>
        <dbReference type="ChEBI" id="CHEBI:17771"/>
        <dbReference type="ChEBI" id="CHEBI:28938"/>
        <dbReference type="ChEBI" id="CHEBI:57595"/>
        <dbReference type="EC" id="4.3.1.3"/>
    </reaction>
</comment>
<evidence type="ECO:0000313" key="10">
    <source>
        <dbReference type="EMBL" id="MFD0962679.1"/>
    </source>
</evidence>
<proteinExistence type="inferred from homology"/>
<evidence type="ECO:0000256" key="3">
    <source>
        <dbReference type="ARBA" id="ARBA00022808"/>
    </source>
</evidence>
<sequence>MIHSISTDRLTIDIIQDIIVQKKTLQLSDEVIANVKRCRTYLDEKMEKESTPIYGINTGFGSLCNVKISNDNLTKLQENLVMSHACGTGERVPNDIVKLMLLLKIQSLGYGHSGVQLETIERLVEMYNKNILPVVYTQGSLGASGDLAPLAHVALVLIGEGSVVFNDREITTQELYKELGWSKILLQSKEGLALLNGTQFMSAYGVSNLIKAYKLSYFADAIGTVSLEGFDGNKSPFLAHSHIIRPHNGQLHTAERISSFLEGSELIEQNTKAVQDPYSFRCMPQVHGASKDTLNFVRKTFETEINSVTDNPNIFIEEDMIISAGNFHGQPLALGLDFLAIAVAELGSISERRTYQLISGLRNLPAFLVNDPGLNSGFMIPQYTAASIASINKQLCSPSSVDSIVSSNGQEDHVSMGANGAVKCKTVIDNVERILAIELLNATQAIEFRRPLKSSDFIESFITSYRKEVPFVEEDRLLHNDIQNSVLFLQNMILDNEVMFN</sequence>
<evidence type="ECO:0000256" key="2">
    <source>
        <dbReference type="ARBA" id="ARBA00012994"/>
    </source>
</evidence>
<evidence type="ECO:0000256" key="5">
    <source>
        <dbReference type="ARBA" id="ARBA00049269"/>
    </source>
</evidence>
<protein>
    <recommendedName>
        <fullName evidence="2 6">Histidine ammonia-lyase</fullName>
        <ecNumber evidence="2 6">4.3.1.3</ecNumber>
    </recommendedName>
</protein>
<dbReference type="NCBIfam" id="TIGR01225">
    <property type="entry name" value="hutH"/>
    <property type="match status" value="1"/>
</dbReference>
<evidence type="ECO:0000256" key="4">
    <source>
        <dbReference type="ARBA" id="ARBA00023239"/>
    </source>
</evidence>
<accession>A0ABW3HYP8</accession>
<evidence type="ECO:0000256" key="1">
    <source>
        <dbReference type="ARBA" id="ARBA00005113"/>
    </source>
</evidence>
<comment type="subcellular location">
    <subcellularLocation>
        <location evidence="9">Cytoplasm</location>
    </subcellularLocation>
</comment>
<dbReference type="NCBIfam" id="NF006871">
    <property type="entry name" value="PRK09367.1"/>
    <property type="match status" value="1"/>
</dbReference>
<evidence type="ECO:0000313" key="11">
    <source>
        <dbReference type="Proteomes" id="UP001596997"/>
    </source>
</evidence>
<dbReference type="Pfam" id="PF00221">
    <property type="entry name" value="Lyase_aromatic"/>
    <property type="match status" value="1"/>
</dbReference>
<dbReference type="CDD" id="cd00332">
    <property type="entry name" value="PAL-HAL"/>
    <property type="match status" value="1"/>
</dbReference>
<dbReference type="EC" id="4.3.1.3" evidence="2 6"/>
<dbReference type="SUPFAM" id="SSF48557">
    <property type="entry name" value="L-aspartase-like"/>
    <property type="match status" value="1"/>
</dbReference>
<name>A0ABW3HYP8_9FLAO</name>
<evidence type="ECO:0000256" key="9">
    <source>
        <dbReference type="RuleBase" id="RU004480"/>
    </source>
</evidence>
<gene>
    <name evidence="10" type="primary">hutH</name>
    <name evidence="10" type="ORF">ACFQ1O_01525</name>
</gene>
<organism evidence="10 11">
    <name type="scientific">Pseudofulvibacter geojedonensis</name>
    <dbReference type="NCBI Taxonomy" id="1123758"/>
    <lineage>
        <taxon>Bacteria</taxon>
        <taxon>Pseudomonadati</taxon>
        <taxon>Bacteroidota</taxon>
        <taxon>Flavobacteriia</taxon>
        <taxon>Flavobacteriales</taxon>
        <taxon>Flavobacteriaceae</taxon>
        <taxon>Pseudofulvibacter</taxon>
    </lineage>
</organism>
<dbReference type="Gene3D" id="1.20.200.10">
    <property type="entry name" value="Fumarase/aspartase (Central domain)"/>
    <property type="match status" value="1"/>
</dbReference>
<evidence type="ECO:0000256" key="7">
    <source>
        <dbReference type="RuleBase" id="RU003954"/>
    </source>
</evidence>
<evidence type="ECO:0000256" key="6">
    <source>
        <dbReference type="NCBIfam" id="TIGR01225"/>
    </source>
</evidence>
<keyword evidence="11" id="KW-1185">Reference proteome</keyword>
<dbReference type="Gene3D" id="1.10.275.10">
    <property type="entry name" value="Fumarase/aspartase (N-terminal domain)"/>
    <property type="match status" value="1"/>
</dbReference>
<keyword evidence="4 7" id="KW-0456">Lyase</keyword>
<dbReference type="InterPro" id="IPR008948">
    <property type="entry name" value="L-Aspartase-like"/>
</dbReference>
<dbReference type="GO" id="GO:0004397">
    <property type="term" value="F:histidine ammonia-lyase activity"/>
    <property type="evidence" value="ECO:0007669"/>
    <property type="project" value="UniProtKB-EC"/>
</dbReference>
<dbReference type="Proteomes" id="UP001596997">
    <property type="component" value="Unassembled WGS sequence"/>
</dbReference>
<comment type="caution">
    <text evidence="10">The sequence shown here is derived from an EMBL/GenBank/DDBJ whole genome shotgun (WGS) entry which is preliminary data.</text>
</comment>
<comment type="similarity">
    <text evidence="7">Belongs to the PAL/histidase family.</text>
</comment>
<dbReference type="EMBL" id="JBHTJM010000002">
    <property type="protein sequence ID" value="MFD0962679.1"/>
    <property type="molecule type" value="Genomic_DNA"/>
</dbReference>
<dbReference type="PANTHER" id="PTHR10362">
    <property type="entry name" value="HISTIDINE AMMONIA-LYASE"/>
    <property type="match status" value="1"/>
</dbReference>
<keyword evidence="3 8" id="KW-0369">Histidine metabolism</keyword>
<evidence type="ECO:0000256" key="8">
    <source>
        <dbReference type="RuleBase" id="RU004479"/>
    </source>
</evidence>
<dbReference type="InterPro" id="IPR022313">
    <property type="entry name" value="Phe/His_NH3-lyase_AS"/>
</dbReference>
<dbReference type="PROSITE" id="PS00488">
    <property type="entry name" value="PAL_HISTIDASE"/>
    <property type="match status" value="1"/>
</dbReference>
<dbReference type="InterPro" id="IPR005921">
    <property type="entry name" value="HutH"/>
</dbReference>